<feature type="region of interest" description="Disordered" evidence="1">
    <location>
        <begin position="330"/>
        <end position="369"/>
    </location>
</feature>
<reference evidence="2 3" key="1">
    <citation type="journal article" date="2022" name="bioRxiv">
        <title>Genomics of Preaxostyla Flagellates Illuminates Evolutionary Transitions and the Path Towards Mitochondrial Loss.</title>
        <authorList>
            <person name="Novak L.V.F."/>
            <person name="Treitli S.C."/>
            <person name="Pyrih J."/>
            <person name="Halakuc P."/>
            <person name="Pipaliya S.V."/>
            <person name="Vacek V."/>
            <person name="Brzon O."/>
            <person name="Soukal P."/>
            <person name="Eme L."/>
            <person name="Dacks J.B."/>
            <person name="Karnkowska A."/>
            <person name="Elias M."/>
            <person name="Hampl V."/>
        </authorList>
    </citation>
    <scope>NUCLEOTIDE SEQUENCE [LARGE SCALE GENOMIC DNA]</scope>
    <source>
        <strain evidence="2">NAU3</strain>
        <tissue evidence="2">Gut</tissue>
    </source>
</reference>
<accession>A0ABQ9XKL5</accession>
<organism evidence="2 3">
    <name type="scientific">Blattamonas nauphoetae</name>
    <dbReference type="NCBI Taxonomy" id="2049346"/>
    <lineage>
        <taxon>Eukaryota</taxon>
        <taxon>Metamonada</taxon>
        <taxon>Preaxostyla</taxon>
        <taxon>Oxymonadida</taxon>
        <taxon>Blattamonas</taxon>
    </lineage>
</organism>
<feature type="compositionally biased region" description="Polar residues" evidence="1">
    <location>
        <begin position="359"/>
        <end position="369"/>
    </location>
</feature>
<evidence type="ECO:0000256" key="1">
    <source>
        <dbReference type="SAM" id="MobiDB-lite"/>
    </source>
</evidence>
<evidence type="ECO:0000313" key="3">
    <source>
        <dbReference type="Proteomes" id="UP001281761"/>
    </source>
</evidence>
<proteinExistence type="predicted"/>
<evidence type="ECO:0000313" key="2">
    <source>
        <dbReference type="EMBL" id="KAK2951888.1"/>
    </source>
</evidence>
<keyword evidence="3" id="KW-1185">Reference proteome</keyword>
<comment type="caution">
    <text evidence="2">The sequence shown here is derived from an EMBL/GenBank/DDBJ whole genome shotgun (WGS) entry which is preliminary data.</text>
</comment>
<feature type="region of interest" description="Disordered" evidence="1">
    <location>
        <begin position="289"/>
        <end position="309"/>
    </location>
</feature>
<sequence>MVDIRSQSFLMHAWGFRFRVRVSFDRQTQNLIFWFVRPSNQCKMVGCAFHGCVGSSVLNICLITIGWIDASQRKLIQDVSIIPKNAQSKTQLVSISPPTLIRFVFMQASQTPPVTLDEKSIVCSFEAASGSLLVSLEAPSAGTIIAASLCARIDMLVVATSGGMPGQAKGKSVCGQHKRHHALIQTHPTVDTPLNKRYSCHPPHDSHPRPQHNWPFLVSFDKQKDQNKQDDETIHRPLISIFSDSSIRLDPLTSFTSASSHPSRLARIARPKQHQLRIGFRRSFSDGFSDSVSPSVLPGDSRPSQKGPLEWHVDSGLYALLETDPRTVAHSELPPVPRLTSDDDAKEGNPAMDCDSHARLTSTRPSSGTSCICRSSTVGHCAEESVRVGLLQSVALSLHHLLCFSLTPFDFLNAHLVSIGSSFRFLFGFFIRLVLPLVSLHCLCPPLRQTISATLLVFFASSLDSASGFFHTLPSDILSSLIEGAIPLAPHHSRRPPQRPVSQSSPLPSLPLSDGTCEAERVRRFLPVVAVCGGGQSRCECIQFRRDNGNAGRDSLPRCVLVAKPGRCPAHRRPRNSPSSSFVISKSGHATPIDVWNDLQVIIQWKNESITATLEDNTLPVKGRDRKESESFLSVTPRRCASLGCLGHAERVALFNKSGDVEPSDDADLLPLGGGLILSGGGECVAVRICDKWDTFGVGDLGRRAIRR</sequence>
<feature type="region of interest" description="Disordered" evidence="1">
    <location>
        <begin position="491"/>
        <end position="512"/>
    </location>
</feature>
<dbReference type="EMBL" id="JARBJD010000111">
    <property type="protein sequence ID" value="KAK2951888.1"/>
    <property type="molecule type" value="Genomic_DNA"/>
</dbReference>
<dbReference type="Proteomes" id="UP001281761">
    <property type="component" value="Unassembled WGS sequence"/>
</dbReference>
<protein>
    <submittedName>
        <fullName evidence="2">Uncharacterized protein</fullName>
    </submittedName>
</protein>
<gene>
    <name evidence="2" type="ORF">BLNAU_13124</name>
</gene>
<name>A0ABQ9XKL5_9EUKA</name>
<feature type="compositionally biased region" description="Low complexity" evidence="1">
    <location>
        <begin position="500"/>
        <end position="512"/>
    </location>
</feature>